<accession>A0A3B5Q8F0</accession>
<feature type="chain" id="PRO_5017400508" evidence="2">
    <location>
        <begin position="21"/>
        <end position="611"/>
    </location>
</feature>
<evidence type="ECO:0000313" key="4">
    <source>
        <dbReference type="Ensembl" id="ENSXMAP00000028058.1"/>
    </source>
</evidence>
<feature type="compositionally biased region" description="Basic and acidic residues" evidence="1">
    <location>
        <begin position="542"/>
        <end position="551"/>
    </location>
</feature>
<feature type="domain" description="DUF4708" evidence="3">
    <location>
        <begin position="7"/>
        <end position="259"/>
    </location>
</feature>
<dbReference type="InterPro" id="IPR031643">
    <property type="entry name" value="DUF4708"/>
</dbReference>
<sequence>MSGVGPKSLFFLGLPDLSQLVCVTLSPQEEEQQEPRTNQIKTCRELVLLYSDILACPALDSITDVTAVMSVSLHRLLALIKNGWKFGDLQCCLSYSLISRLAPSWNKAGLYLISGRQSRPHPLRVPPISFNPETLSIEASAVRTPPPTVGAFLCGSDLSGRCNAASGQQVEPLLCVFMAVFVCSMKKGQIISISRQLPRDGPFRTYGDLQNHWNRLYGYRLPDLEGGGVYCSVYFRPVGEKVFTYPLSCIRLQPVQRCPRGDLQGALARFLADSSERLQSVCGFPTRLTSKPSYPMAGLTTAASMQVGAINLTTRPVLSQPAPSSRADPPAWVPLSQQGGALPGSRSGNSLWYRPEARFPSARFPAARSPSAHPSSSQNQHQSDHSRFVSSFFQHFQPASSLPPLPQPGPVPVNPPPKLVPIFRNNDPTCRLSVALLRVQKQQNRGMEDKRRLTLPLPVGSRTTPSSSSSSFSSSSAAPLPPPPLIVPRFARRPKSRSAAVPQSSGQSRVTRISSLSPVFKAKAAIIIPPRTKPSRTSGTVRPERAADRWKAAGPESIAPRSIMKTSREAGPEGSTKPEPTLPHRETASSRKVGPVRSGSGSRRNLMASFC</sequence>
<keyword evidence="2" id="KW-0732">Signal</keyword>
<proteinExistence type="predicted"/>
<feature type="region of interest" description="Disordered" evidence="1">
    <location>
        <begin position="364"/>
        <end position="386"/>
    </location>
</feature>
<dbReference type="PANTHER" id="PTHR28495">
    <property type="entry name" value="HYPOTHETICAL PROTEIN LOC100359752"/>
    <property type="match status" value="1"/>
</dbReference>
<keyword evidence="5" id="KW-1185">Reference proteome</keyword>
<dbReference type="Proteomes" id="UP000002852">
    <property type="component" value="Unassembled WGS sequence"/>
</dbReference>
<name>A0A3B5Q8F0_XIPMA</name>
<reference evidence="4" key="3">
    <citation type="submission" date="2025-08" db="UniProtKB">
        <authorList>
            <consortium name="Ensembl"/>
        </authorList>
    </citation>
    <scope>IDENTIFICATION</scope>
    <source>
        <strain evidence="4">JP 163 A</strain>
    </source>
</reference>
<feature type="compositionally biased region" description="Pro residues" evidence="1">
    <location>
        <begin position="401"/>
        <end position="418"/>
    </location>
</feature>
<organism evidence="4 5">
    <name type="scientific">Xiphophorus maculatus</name>
    <name type="common">Southern platyfish</name>
    <name type="synonym">Platypoecilus maculatus</name>
    <dbReference type="NCBI Taxonomy" id="8083"/>
    <lineage>
        <taxon>Eukaryota</taxon>
        <taxon>Metazoa</taxon>
        <taxon>Chordata</taxon>
        <taxon>Craniata</taxon>
        <taxon>Vertebrata</taxon>
        <taxon>Euteleostomi</taxon>
        <taxon>Actinopterygii</taxon>
        <taxon>Neopterygii</taxon>
        <taxon>Teleostei</taxon>
        <taxon>Neoteleostei</taxon>
        <taxon>Acanthomorphata</taxon>
        <taxon>Ovalentaria</taxon>
        <taxon>Atherinomorphae</taxon>
        <taxon>Cyprinodontiformes</taxon>
        <taxon>Poeciliidae</taxon>
        <taxon>Poeciliinae</taxon>
        <taxon>Xiphophorus</taxon>
    </lineage>
</organism>
<feature type="region of interest" description="Disordered" evidence="1">
    <location>
        <begin position="442"/>
        <end position="513"/>
    </location>
</feature>
<dbReference type="AlphaFoldDB" id="A0A3B5Q8F0"/>
<evidence type="ECO:0000256" key="2">
    <source>
        <dbReference type="SAM" id="SignalP"/>
    </source>
</evidence>
<feature type="region of interest" description="Disordered" evidence="1">
    <location>
        <begin position="399"/>
        <end position="418"/>
    </location>
</feature>
<feature type="compositionally biased region" description="Low complexity" evidence="1">
    <location>
        <begin position="465"/>
        <end position="478"/>
    </location>
</feature>
<evidence type="ECO:0000259" key="3">
    <source>
        <dbReference type="Pfam" id="PF15813"/>
    </source>
</evidence>
<feature type="region of interest" description="Disordered" evidence="1">
    <location>
        <begin position="527"/>
        <end position="611"/>
    </location>
</feature>
<evidence type="ECO:0000256" key="1">
    <source>
        <dbReference type="SAM" id="MobiDB-lite"/>
    </source>
</evidence>
<dbReference type="GeneTree" id="ENSGT00390000007627"/>
<reference evidence="4" key="4">
    <citation type="submission" date="2025-09" db="UniProtKB">
        <authorList>
            <consortium name="Ensembl"/>
        </authorList>
    </citation>
    <scope>IDENTIFICATION</scope>
    <source>
        <strain evidence="4">JP 163 A</strain>
    </source>
</reference>
<reference evidence="5" key="1">
    <citation type="submission" date="2012-01" db="EMBL/GenBank/DDBJ databases">
        <authorList>
            <person name="Walter R."/>
            <person name="Schartl M."/>
            <person name="Warren W."/>
        </authorList>
    </citation>
    <scope>NUCLEOTIDE SEQUENCE [LARGE SCALE GENOMIC DNA]</scope>
    <source>
        <strain evidence="5">JP 163 A</strain>
    </source>
</reference>
<feature type="compositionally biased region" description="Polar residues" evidence="1">
    <location>
        <begin position="501"/>
        <end position="513"/>
    </location>
</feature>
<reference evidence="5" key="2">
    <citation type="journal article" date="2013" name="Nat. Genet.">
        <title>The genome of the platyfish, Xiphophorus maculatus, provides insights into evolutionary adaptation and several complex traits.</title>
        <authorList>
            <person name="Schartl M."/>
            <person name="Walter R.B."/>
            <person name="Shen Y."/>
            <person name="Garcia T."/>
            <person name="Catchen J."/>
            <person name="Amores A."/>
            <person name="Braasch I."/>
            <person name="Chalopin D."/>
            <person name="Volff J.N."/>
            <person name="Lesch K.P."/>
            <person name="Bisazza A."/>
            <person name="Minx P."/>
            <person name="Hillier L."/>
            <person name="Wilson R.K."/>
            <person name="Fuerstenberg S."/>
            <person name="Boore J."/>
            <person name="Searle S."/>
            <person name="Postlethwait J.H."/>
            <person name="Warren W.C."/>
        </authorList>
    </citation>
    <scope>NUCLEOTIDE SEQUENCE [LARGE SCALE GENOMIC DNA]</scope>
    <source>
        <strain evidence="5">JP 163 A</strain>
    </source>
</reference>
<protein>
    <submittedName>
        <fullName evidence="4">Chromosome 21 C18orf63 homolog</fullName>
    </submittedName>
</protein>
<dbReference type="Pfam" id="PF15813">
    <property type="entry name" value="DUF4708"/>
    <property type="match status" value="1"/>
</dbReference>
<evidence type="ECO:0000313" key="5">
    <source>
        <dbReference type="Proteomes" id="UP000002852"/>
    </source>
</evidence>
<dbReference type="PANTHER" id="PTHR28495:SF1">
    <property type="entry name" value="GENE, 17266-RELATED"/>
    <property type="match status" value="1"/>
</dbReference>
<feature type="region of interest" description="Disordered" evidence="1">
    <location>
        <begin position="317"/>
        <end position="349"/>
    </location>
</feature>
<feature type="compositionally biased region" description="Low complexity" evidence="1">
    <location>
        <begin position="364"/>
        <end position="381"/>
    </location>
</feature>
<dbReference type="Ensembl" id="ENSXMAT00000026629.1">
    <property type="protein sequence ID" value="ENSXMAP00000028058.1"/>
    <property type="gene ID" value="ENSXMAG00000001582.2"/>
</dbReference>
<feature type="signal peptide" evidence="2">
    <location>
        <begin position="1"/>
        <end position="20"/>
    </location>
</feature>